<dbReference type="AlphaFoldDB" id="A0A1E3PNU6"/>
<dbReference type="FunFam" id="3.20.20.210:FF:000008">
    <property type="entry name" value="Uroporphyrinogen decarboxylase"/>
    <property type="match status" value="1"/>
</dbReference>
<dbReference type="NCBIfam" id="TIGR01464">
    <property type="entry name" value="hemE"/>
    <property type="match status" value="1"/>
</dbReference>
<comment type="catalytic activity">
    <reaction evidence="12">
        <text>uroporphyrinogen I + 4 H(+) = coproporphyrinogen I + 4 CO2</text>
        <dbReference type="Rhea" id="RHEA:31239"/>
        <dbReference type="ChEBI" id="CHEBI:15378"/>
        <dbReference type="ChEBI" id="CHEBI:16526"/>
        <dbReference type="ChEBI" id="CHEBI:62626"/>
        <dbReference type="ChEBI" id="CHEBI:62631"/>
    </reaction>
    <physiologicalReaction direction="left-to-right" evidence="12">
        <dbReference type="Rhea" id="RHEA:31240"/>
    </physiologicalReaction>
</comment>
<evidence type="ECO:0000256" key="11">
    <source>
        <dbReference type="ARBA" id="ARBA00045708"/>
    </source>
</evidence>
<evidence type="ECO:0000256" key="4">
    <source>
        <dbReference type="ARBA" id="ARBA00011738"/>
    </source>
</evidence>
<evidence type="ECO:0000256" key="6">
    <source>
        <dbReference type="ARBA" id="ARBA00014308"/>
    </source>
</evidence>
<dbReference type="PANTHER" id="PTHR21091:SF169">
    <property type="entry name" value="UROPORPHYRINOGEN DECARBOXYLASE"/>
    <property type="match status" value="1"/>
</dbReference>
<dbReference type="InterPro" id="IPR000257">
    <property type="entry name" value="Uroporphyrinogen_deCOase"/>
</dbReference>
<name>A0A1E3PNU6_9ASCO</name>
<dbReference type="UniPathway" id="UPA00251">
    <property type="reaction ID" value="UER00321"/>
</dbReference>
<comment type="catalytic activity">
    <reaction evidence="13">
        <text>uroporphyrinogen III + 4 H(+) = coproporphyrinogen III + 4 CO2</text>
        <dbReference type="Rhea" id="RHEA:19865"/>
        <dbReference type="ChEBI" id="CHEBI:15378"/>
        <dbReference type="ChEBI" id="CHEBI:16526"/>
        <dbReference type="ChEBI" id="CHEBI:57308"/>
        <dbReference type="ChEBI" id="CHEBI:57309"/>
        <dbReference type="EC" id="4.1.1.37"/>
    </reaction>
    <physiologicalReaction direction="left-to-right" evidence="13">
        <dbReference type="Rhea" id="RHEA:19866"/>
    </physiologicalReaction>
</comment>
<evidence type="ECO:0000256" key="1">
    <source>
        <dbReference type="ARBA" id="ARBA00004514"/>
    </source>
</evidence>
<dbReference type="Pfam" id="PF01208">
    <property type="entry name" value="URO-D"/>
    <property type="match status" value="1"/>
</dbReference>
<feature type="domain" description="Uroporphyrinogen decarboxylase (URO-D)" evidence="14">
    <location>
        <begin position="150"/>
        <end position="166"/>
    </location>
</feature>
<comment type="subunit">
    <text evidence="4">Homodimer.</text>
</comment>
<dbReference type="PROSITE" id="PS00907">
    <property type="entry name" value="UROD_2"/>
    <property type="match status" value="1"/>
</dbReference>
<gene>
    <name evidence="15" type="ORF">NADFUDRAFT_45312</name>
</gene>
<evidence type="ECO:0000256" key="12">
    <source>
        <dbReference type="ARBA" id="ARBA00047341"/>
    </source>
</evidence>
<dbReference type="EMBL" id="KV454407">
    <property type="protein sequence ID" value="ODQ67095.1"/>
    <property type="molecule type" value="Genomic_DNA"/>
</dbReference>
<organism evidence="15 16">
    <name type="scientific">Nadsonia fulvescens var. elongata DSM 6958</name>
    <dbReference type="NCBI Taxonomy" id="857566"/>
    <lineage>
        <taxon>Eukaryota</taxon>
        <taxon>Fungi</taxon>
        <taxon>Dikarya</taxon>
        <taxon>Ascomycota</taxon>
        <taxon>Saccharomycotina</taxon>
        <taxon>Dipodascomycetes</taxon>
        <taxon>Dipodascales</taxon>
        <taxon>Dipodascales incertae sedis</taxon>
        <taxon>Nadsonia</taxon>
    </lineage>
</organism>
<dbReference type="PANTHER" id="PTHR21091">
    <property type="entry name" value="METHYLTETRAHYDROFOLATE:HOMOCYSTEINE METHYLTRANSFERASE RELATED"/>
    <property type="match status" value="1"/>
</dbReference>
<dbReference type="GO" id="GO:0006782">
    <property type="term" value="P:protoporphyrinogen IX biosynthetic process"/>
    <property type="evidence" value="ECO:0007669"/>
    <property type="project" value="UniProtKB-UniPathway"/>
</dbReference>
<dbReference type="SUPFAM" id="SSF51726">
    <property type="entry name" value="UROD/MetE-like"/>
    <property type="match status" value="1"/>
</dbReference>
<evidence type="ECO:0000313" key="16">
    <source>
        <dbReference type="Proteomes" id="UP000095009"/>
    </source>
</evidence>
<dbReference type="OrthoDB" id="339900at2759"/>
<protein>
    <recommendedName>
        <fullName evidence="6">Uroporphyrinogen decarboxylase</fullName>
        <ecNumber evidence="5">4.1.1.37</ecNumber>
    </recommendedName>
</protein>
<proteinExistence type="inferred from homology"/>
<evidence type="ECO:0000256" key="2">
    <source>
        <dbReference type="ARBA" id="ARBA00004804"/>
    </source>
</evidence>
<comment type="subcellular location">
    <subcellularLocation>
        <location evidence="1">Cytoplasm</location>
        <location evidence="1">Cytosol</location>
    </subcellularLocation>
</comment>
<evidence type="ECO:0000256" key="5">
    <source>
        <dbReference type="ARBA" id="ARBA00012288"/>
    </source>
</evidence>
<sequence>MAVRFPELKNDLIIRVAKGEKVDKTPSWVMRQAGRYLPEYHQVKGSRNFFETCQDPEIASEITIQPIDRYPGLIDAAIIFSDILVIPQALGLPVDIIDKQGPHFPTPLQTPEDIDVLLTKQDPDVRVELDWAFKAITMTRHKLEGRVPLFGFCGAPWTLMGYMIDGGGSKTYRISKEWLYKWTEDSHRLLKMITKVCINFLAEQVIAGAQILQVFESNAGELGPQEFREFSLPYLREIAVGVKSRIRQRLTEEKIEFNAADHDVPLVVFARGAWYALDDLCDSGYDVVSLDHLYDPAEAVKVNNGRVVLQGNLDPCVIYGSDETITRKVEYMVKGFGGGKQNYIANLGHGTQMWMKPEKLGFFLQEVKRVSSQ</sequence>
<keyword evidence="8" id="KW-0210">Decarboxylase</keyword>
<keyword evidence="16" id="KW-1185">Reference proteome</keyword>
<dbReference type="CDD" id="cd00717">
    <property type="entry name" value="URO-D"/>
    <property type="match status" value="1"/>
</dbReference>
<reference evidence="15 16" key="1">
    <citation type="journal article" date="2016" name="Proc. Natl. Acad. Sci. U.S.A.">
        <title>Comparative genomics of biotechnologically important yeasts.</title>
        <authorList>
            <person name="Riley R."/>
            <person name="Haridas S."/>
            <person name="Wolfe K.H."/>
            <person name="Lopes M.R."/>
            <person name="Hittinger C.T."/>
            <person name="Goeker M."/>
            <person name="Salamov A.A."/>
            <person name="Wisecaver J.H."/>
            <person name="Long T.M."/>
            <person name="Calvey C.H."/>
            <person name="Aerts A.L."/>
            <person name="Barry K.W."/>
            <person name="Choi C."/>
            <person name="Clum A."/>
            <person name="Coughlan A.Y."/>
            <person name="Deshpande S."/>
            <person name="Douglass A.P."/>
            <person name="Hanson S.J."/>
            <person name="Klenk H.-P."/>
            <person name="LaButti K.M."/>
            <person name="Lapidus A."/>
            <person name="Lindquist E.A."/>
            <person name="Lipzen A.M."/>
            <person name="Meier-Kolthoff J.P."/>
            <person name="Ohm R.A."/>
            <person name="Otillar R.P."/>
            <person name="Pangilinan J.L."/>
            <person name="Peng Y."/>
            <person name="Rokas A."/>
            <person name="Rosa C.A."/>
            <person name="Scheuner C."/>
            <person name="Sibirny A.A."/>
            <person name="Slot J.C."/>
            <person name="Stielow J.B."/>
            <person name="Sun H."/>
            <person name="Kurtzman C.P."/>
            <person name="Blackwell M."/>
            <person name="Grigoriev I.V."/>
            <person name="Jeffries T.W."/>
        </authorList>
    </citation>
    <scope>NUCLEOTIDE SEQUENCE [LARGE SCALE GENOMIC DNA]</scope>
    <source>
        <strain evidence="15 16">DSM 6958</strain>
    </source>
</reference>
<keyword evidence="7" id="KW-0963">Cytoplasm</keyword>
<accession>A0A1E3PNU6</accession>
<dbReference type="Proteomes" id="UP000095009">
    <property type="component" value="Unassembled WGS sequence"/>
</dbReference>
<dbReference type="GO" id="GO:0004853">
    <property type="term" value="F:uroporphyrinogen decarboxylase activity"/>
    <property type="evidence" value="ECO:0007669"/>
    <property type="project" value="UniProtKB-EC"/>
</dbReference>
<dbReference type="EC" id="4.1.1.37" evidence="5"/>
<dbReference type="InterPro" id="IPR038071">
    <property type="entry name" value="UROD/MetE-like_sf"/>
</dbReference>
<keyword evidence="10" id="KW-0627">Porphyrin biosynthesis</keyword>
<keyword evidence="9" id="KW-0456">Lyase</keyword>
<evidence type="ECO:0000256" key="8">
    <source>
        <dbReference type="ARBA" id="ARBA00022793"/>
    </source>
</evidence>
<dbReference type="STRING" id="857566.A0A1E3PNU6"/>
<comment type="function">
    <text evidence="11">Catalyzes the sequential decarboxylation of the four acetate side chains of uroporphyrinogen to form coproporphyrinogen and participates in the fifth step in the heme biosynthetic pathway. Isomer I or isomer III of uroporphyrinogen may serve as substrate, but only coproporphyrinogen III can ultimately be converted to heme. In vitro also decarboxylates pentacarboxylate porphyrinogen I.</text>
</comment>
<evidence type="ECO:0000256" key="7">
    <source>
        <dbReference type="ARBA" id="ARBA00022490"/>
    </source>
</evidence>
<evidence type="ECO:0000256" key="13">
    <source>
        <dbReference type="ARBA" id="ARBA00048411"/>
    </source>
</evidence>
<evidence type="ECO:0000256" key="3">
    <source>
        <dbReference type="ARBA" id="ARBA00009935"/>
    </source>
</evidence>
<comment type="similarity">
    <text evidence="3">Belongs to the uroporphyrinogen decarboxylase family.</text>
</comment>
<comment type="pathway">
    <text evidence="2">Porphyrin-containing compound metabolism; protoporphyrin-IX biosynthesis; coproporphyrinogen-III from 5-aminolevulinate: step 4/4.</text>
</comment>
<evidence type="ECO:0000259" key="14">
    <source>
        <dbReference type="PROSITE" id="PS00907"/>
    </source>
</evidence>
<dbReference type="Gene3D" id="3.20.20.210">
    <property type="match status" value="1"/>
</dbReference>
<dbReference type="GO" id="GO:0005829">
    <property type="term" value="C:cytosol"/>
    <property type="evidence" value="ECO:0007669"/>
    <property type="project" value="UniProtKB-SubCell"/>
</dbReference>
<dbReference type="InterPro" id="IPR006361">
    <property type="entry name" value="Uroporphyrinogen_deCO2ase_HemE"/>
</dbReference>
<evidence type="ECO:0000256" key="9">
    <source>
        <dbReference type="ARBA" id="ARBA00023239"/>
    </source>
</evidence>
<evidence type="ECO:0000256" key="10">
    <source>
        <dbReference type="ARBA" id="ARBA00023244"/>
    </source>
</evidence>
<evidence type="ECO:0000313" key="15">
    <source>
        <dbReference type="EMBL" id="ODQ67095.1"/>
    </source>
</evidence>